<reference evidence="2 3" key="1">
    <citation type="journal article" date="2014" name="PLoS Genet.">
        <title>Phylogenetically driven sequencing of extremely halophilic archaea reveals strategies for static and dynamic osmo-response.</title>
        <authorList>
            <person name="Becker E.A."/>
            <person name="Seitzer P.M."/>
            <person name="Tritt A."/>
            <person name="Larsen D."/>
            <person name="Krusor M."/>
            <person name="Yao A.I."/>
            <person name="Wu D."/>
            <person name="Madern D."/>
            <person name="Eisen J.A."/>
            <person name="Darling A.E."/>
            <person name="Facciotti M.T."/>
        </authorList>
    </citation>
    <scope>NUCLEOTIDE SEQUENCE [LARGE SCALE GENOMIC DNA]</scope>
    <source>
        <strain evidence="2 3">JCM 14848</strain>
    </source>
</reference>
<feature type="region of interest" description="Disordered" evidence="1">
    <location>
        <begin position="1"/>
        <end position="31"/>
    </location>
</feature>
<dbReference type="EMBL" id="AOIV01000004">
    <property type="protein sequence ID" value="ELZ34519.1"/>
    <property type="molecule type" value="Genomic_DNA"/>
</dbReference>
<protein>
    <recommendedName>
        <fullName evidence="4">DUF4177 domain-containing protein</fullName>
    </recommendedName>
</protein>
<accession>M0DK58</accession>
<comment type="caution">
    <text evidence="2">The sequence shown here is derived from an EMBL/GenBank/DDBJ whole genome shotgun (WGS) entry which is preliminary data.</text>
</comment>
<dbReference type="AlphaFoldDB" id="M0DK58"/>
<evidence type="ECO:0000313" key="3">
    <source>
        <dbReference type="Proteomes" id="UP000011513"/>
    </source>
</evidence>
<sequence length="71" mass="7948">MSSNETRTWEYRTLRPPREETKKETSDPAEKLNELGADGWELADTLDYVGGGTKFIVLKRPADSESGGDDE</sequence>
<dbReference type="InParanoid" id="M0DK58"/>
<organism evidence="2 3">
    <name type="scientific">Halogeometricum pallidum JCM 14848</name>
    <dbReference type="NCBI Taxonomy" id="1227487"/>
    <lineage>
        <taxon>Archaea</taxon>
        <taxon>Methanobacteriati</taxon>
        <taxon>Methanobacteriota</taxon>
        <taxon>Stenosarchaea group</taxon>
        <taxon>Halobacteria</taxon>
        <taxon>Halobacteriales</taxon>
        <taxon>Haloferacaceae</taxon>
        <taxon>Halogeometricum</taxon>
    </lineage>
</organism>
<evidence type="ECO:0000313" key="2">
    <source>
        <dbReference type="EMBL" id="ELZ34519.1"/>
    </source>
</evidence>
<proteinExistence type="predicted"/>
<evidence type="ECO:0000256" key="1">
    <source>
        <dbReference type="SAM" id="MobiDB-lite"/>
    </source>
</evidence>
<gene>
    <name evidence="2" type="ORF">C474_02401</name>
</gene>
<dbReference type="Proteomes" id="UP000011513">
    <property type="component" value="Unassembled WGS sequence"/>
</dbReference>
<evidence type="ECO:0008006" key="4">
    <source>
        <dbReference type="Google" id="ProtNLM"/>
    </source>
</evidence>
<feature type="compositionally biased region" description="Basic and acidic residues" evidence="1">
    <location>
        <begin position="7"/>
        <end position="31"/>
    </location>
</feature>
<keyword evidence="3" id="KW-1185">Reference proteome</keyword>
<name>M0DK58_HALPD</name>
<dbReference type="RefSeq" id="WP_008383574.1">
    <property type="nucleotide sequence ID" value="NZ_AOIV01000004.1"/>
</dbReference>
<dbReference type="eggNOG" id="arCOG03953">
    <property type="taxonomic scope" value="Archaea"/>
</dbReference>